<comment type="subcellular location">
    <subcellularLocation>
        <location evidence="1">Cytoplasm</location>
    </subcellularLocation>
</comment>
<sequence>MAKSHVEVVPLSTISELQSRKTTSKDQDIEKGDVQQHSVVYVYRTKVADLDRNIIVTWCKSTIEHTLSMSVEKNPLEENKYMCKIDLESGQSWGKKGLKSFEIDGTRVDVFWDFREAIFSTGPQPSSCYYVALVYKKEVLLLLGDLANNAYRRTKSKQSSEEVTLLCKKENMYGKKIFCTRVMLEEGKIEHEIVIETSLSGPDDPEMWICINGMLACRIMNLNWRFRGNEVVMVNNLHVQIFWDVHDWLFNDIGSGPGLFIFKPDFFELTNYPNSRECPEKGEDNNNKVDLLEECPFRRGFCHLLRSIWKSQIVCLKNSREFSYSVTNTYSNLQKKIPETPSLLEEVNINGGKDVHRRRFLHFETSQAVNGFQNDLTFDDDDEDIEQREEVAEDVEEVPIDQNGDSSEQDLINIDRFTNDVEESAIRLLAARALTAVELRKKLLGKRFSPNAVEAVIKKFLSRYDACIVLVLYLLYLMLVIRRIKYGAFQLHLYPLRLCFLVVEQGKALFKKGVSKADADNAVEVVFKDNNDCAEEQNSVIGLSKHSIDHLYAQATKQWFRGQNVPKETRKARIIRWLQYRGFDWNVTSFILKKLERQEHEHEHEHEHDPP</sequence>
<gene>
    <name evidence="7" type="ORF">TanjilG_19128</name>
</gene>
<dbReference type="Gene3D" id="1.10.10.10">
    <property type="entry name" value="Winged helix-like DNA-binding domain superfamily/Winged helix DNA-binding domain"/>
    <property type="match status" value="2"/>
</dbReference>
<comment type="similarity">
    <text evidence="2">Belongs to the RecX family.</text>
</comment>
<proteinExistence type="inferred from homology"/>
<feature type="domain" description="RecX third three-helical" evidence="5">
    <location>
        <begin position="549"/>
        <end position="587"/>
    </location>
</feature>
<keyword evidence="8" id="KW-1185">Reference proteome</keyword>
<dbReference type="PANTHER" id="PTHR31972">
    <property type="entry name" value="EXPRESSED PROTEIN"/>
    <property type="match status" value="1"/>
</dbReference>
<dbReference type="InterPro" id="IPR053926">
    <property type="entry name" value="RecX_HTH_1st"/>
</dbReference>
<dbReference type="GO" id="GO:0005737">
    <property type="term" value="C:cytoplasm"/>
    <property type="evidence" value="ECO:0007669"/>
    <property type="project" value="UniProtKB-SubCell"/>
</dbReference>
<dbReference type="EMBL" id="CM007362">
    <property type="protein sequence ID" value="OIW16412.1"/>
    <property type="molecule type" value="Genomic_DNA"/>
</dbReference>
<feature type="domain" description="RecX first three-helical" evidence="6">
    <location>
        <begin position="423"/>
        <end position="459"/>
    </location>
</feature>
<dbReference type="AlphaFoldDB" id="A0A4P1RRX7"/>
<name>A0A4P1RRX7_LUPAN</name>
<protein>
    <recommendedName>
        <fullName evidence="3">Regulatory protein RecX</fullName>
    </recommendedName>
</protein>
<organism evidence="7 8">
    <name type="scientific">Lupinus angustifolius</name>
    <name type="common">Narrow-leaved blue lupine</name>
    <dbReference type="NCBI Taxonomy" id="3871"/>
    <lineage>
        <taxon>Eukaryota</taxon>
        <taxon>Viridiplantae</taxon>
        <taxon>Streptophyta</taxon>
        <taxon>Embryophyta</taxon>
        <taxon>Tracheophyta</taxon>
        <taxon>Spermatophyta</taxon>
        <taxon>Magnoliopsida</taxon>
        <taxon>eudicotyledons</taxon>
        <taxon>Gunneridae</taxon>
        <taxon>Pentapetalae</taxon>
        <taxon>rosids</taxon>
        <taxon>fabids</taxon>
        <taxon>Fabales</taxon>
        <taxon>Fabaceae</taxon>
        <taxon>Papilionoideae</taxon>
        <taxon>50 kb inversion clade</taxon>
        <taxon>genistoids sensu lato</taxon>
        <taxon>core genistoids</taxon>
        <taxon>Genisteae</taxon>
        <taxon>Lupinus</taxon>
    </lineage>
</organism>
<dbReference type="Pfam" id="PF21981">
    <property type="entry name" value="RecX_HTH3"/>
    <property type="match status" value="1"/>
</dbReference>
<evidence type="ECO:0000259" key="5">
    <source>
        <dbReference type="Pfam" id="PF21981"/>
    </source>
</evidence>
<dbReference type="InterPro" id="IPR008586">
    <property type="entry name" value="DUF868_pln"/>
</dbReference>
<evidence type="ECO:0000313" key="8">
    <source>
        <dbReference type="Proteomes" id="UP000188354"/>
    </source>
</evidence>
<dbReference type="Proteomes" id="UP000188354">
    <property type="component" value="Chromosome LG02"/>
</dbReference>
<dbReference type="Pfam" id="PF05910">
    <property type="entry name" value="DUF868"/>
    <property type="match status" value="1"/>
</dbReference>
<dbReference type="InterPro" id="IPR036388">
    <property type="entry name" value="WH-like_DNA-bd_sf"/>
</dbReference>
<keyword evidence="4" id="KW-0963">Cytoplasm</keyword>
<evidence type="ECO:0000256" key="4">
    <source>
        <dbReference type="ARBA" id="ARBA00022490"/>
    </source>
</evidence>
<evidence type="ECO:0000256" key="1">
    <source>
        <dbReference type="ARBA" id="ARBA00004496"/>
    </source>
</evidence>
<evidence type="ECO:0000256" key="3">
    <source>
        <dbReference type="ARBA" id="ARBA00018111"/>
    </source>
</evidence>
<evidence type="ECO:0000313" key="7">
    <source>
        <dbReference type="EMBL" id="OIW16412.1"/>
    </source>
</evidence>
<dbReference type="InterPro" id="IPR053925">
    <property type="entry name" value="RecX_HTH_3rd"/>
</dbReference>
<reference evidence="7 8" key="1">
    <citation type="journal article" date="2017" name="Plant Biotechnol. J.">
        <title>A comprehensive draft genome sequence for lupin (Lupinus angustifolius), an emerging health food: insights into plant-microbe interactions and legume evolution.</title>
        <authorList>
            <person name="Hane J.K."/>
            <person name="Ming Y."/>
            <person name="Kamphuis L.G."/>
            <person name="Nelson M.N."/>
            <person name="Garg G."/>
            <person name="Atkins C.A."/>
            <person name="Bayer P.E."/>
            <person name="Bravo A."/>
            <person name="Bringans S."/>
            <person name="Cannon S."/>
            <person name="Edwards D."/>
            <person name="Foley R."/>
            <person name="Gao L.L."/>
            <person name="Harrison M.J."/>
            <person name="Huang W."/>
            <person name="Hurgobin B."/>
            <person name="Li S."/>
            <person name="Liu C.W."/>
            <person name="McGrath A."/>
            <person name="Morahan G."/>
            <person name="Murray J."/>
            <person name="Weller J."/>
            <person name="Jian J."/>
            <person name="Singh K.B."/>
        </authorList>
    </citation>
    <scope>NUCLEOTIDE SEQUENCE [LARGE SCALE GENOMIC DNA]</scope>
    <source>
        <strain evidence="8">cv. Tanjil</strain>
        <tissue evidence="7">Whole plant</tissue>
    </source>
</reference>
<dbReference type="STRING" id="3871.A0A4P1RRX7"/>
<evidence type="ECO:0000259" key="6">
    <source>
        <dbReference type="Pfam" id="PF21982"/>
    </source>
</evidence>
<dbReference type="PANTHER" id="PTHR31972:SF54">
    <property type="entry name" value="KINESIN-LIKE PROTEIN (DUF868)"/>
    <property type="match status" value="1"/>
</dbReference>
<dbReference type="Pfam" id="PF21982">
    <property type="entry name" value="RecX_HTH1"/>
    <property type="match status" value="1"/>
</dbReference>
<accession>A0A4P1RRX7</accession>
<dbReference type="Gramene" id="OIW16412">
    <property type="protein sequence ID" value="OIW16412"/>
    <property type="gene ID" value="TanjilG_19128"/>
</dbReference>
<evidence type="ECO:0000256" key="2">
    <source>
        <dbReference type="ARBA" id="ARBA00009695"/>
    </source>
</evidence>